<evidence type="ECO:0000313" key="11">
    <source>
        <dbReference type="EMBL" id="KAK5093029.1"/>
    </source>
</evidence>
<evidence type="ECO:0000256" key="6">
    <source>
        <dbReference type="ARBA" id="ARBA00023136"/>
    </source>
</evidence>
<dbReference type="Proteomes" id="UP001345013">
    <property type="component" value="Unassembled WGS sequence"/>
</dbReference>
<evidence type="ECO:0000256" key="2">
    <source>
        <dbReference type="ARBA" id="ARBA00022448"/>
    </source>
</evidence>
<organism evidence="11 12">
    <name type="scientific">Lithohypha guttulata</name>
    <dbReference type="NCBI Taxonomy" id="1690604"/>
    <lineage>
        <taxon>Eukaryota</taxon>
        <taxon>Fungi</taxon>
        <taxon>Dikarya</taxon>
        <taxon>Ascomycota</taxon>
        <taxon>Pezizomycotina</taxon>
        <taxon>Eurotiomycetes</taxon>
        <taxon>Chaetothyriomycetidae</taxon>
        <taxon>Chaetothyriales</taxon>
        <taxon>Trichomeriaceae</taxon>
        <taxon>Lithohypha</taxon>
    </lineage>
</organism>
<evidence type="ECO:0000256" key="5">
    <source>
        <dbReference type="ARBA" id="ARBA00022989"/>
    </source>
</evidence>
<evidence type="ECO:0000259" key="10">
    <source>
        <dbReference type="SMART" id="SM00665"/>
    </source>
</evidence>
<dbReference type="EMBL" id="JAVRRG010000049">
    <property type="protein sequence ID" value="KAK5093029.1"/>
    <property type="molecule type" value="Genomic_DNA"/>
</dbReference>
<keyword evidence="3 8" id="KW-0812">Transmembrane</keyword>
<name>A0ABR0KBB8_9EURO</name>
<keyword evidence="2" id="KW-0813">Transport</keyword>
<dbReference type="CDD" id="cd08760">
    <property type="entry name" value="Cyt_b561_FRRS1_like"/>
    <property type="match status" value="1"/>
</dbReference>
<dbReference type="PANTHER" id="PTHR47797:SF1">
    <property type="entry name" value="CYTOCHROME B561 DOMAIN-CONTAINING PROTEIN-RELATED"/>
    <property type="match status" value="1"/>
</dbReference>
<feature type="transmembrane region" description="Helical" evidence="8">
    <location>
        <begin position="266"/>
        <end position="286"/>
    </location>
</feature>
<evidence type="ECO:0000256" key="9">
    <source>
        <dbReference type="SAM" id="SignalP"/>
    </source>
</evidence>
<feature type="transmembrane region" description="Helical" evidence="8">
    <location>
        <begin position="338"/>
        <end position="358"/>
    </location>
</feature>
<sequence length="461" mass="49594">MIGYNWLGSSAVTLGSLLLSTLLPAAFAENTTIPSSSMTFGDDVKLAVNVPEGSAKTDLYFTFEAPAKDHTWAGFGMGTRMHDSLIFVVYRSADNQGEPTLSPRLGEQHSMPLFTTQVNTSILEGSTVTDDRFVVNFHCVGCRSWDGGEVDVASTDAPFFYALGPEGSLQSDDKEVQINRHEAHSVIFPLDMKAATGANGVPGIGSATDGNPTGAADDDSGSASGIGISRGVAIHGFVMCFAFALVFPGGYLFLRIFERVWLHWGIQSFGLLLVFLGVASGIAVSIREQLSPKLTHPHQIIGLLTFIVVLAAWTLGLIGHMMFKRKGIPSPLMKVHRIVGPSSILLGFINACTGLAWVGIPRAIIGYTIFNLLVVIVVASLVMLKKKRKMRREAMNSNAAHNFREGMPAYSHVRGGSTQQHGPADFAAPPPAYGQSVPLQTFGQQPLRQGPTEYYNVQPNK</sequence>
<feature type="transmembrane region" description="Helical" evidence="8">
    <location>
        <begin position="364"/>
        <end position="384"/>
    </location>
</feature>
<dbReference type="Pfam" id="PF03188">
    <property type="entry name" value="Cytochrom_B561"/>
    <property type="match status" value="1"/>
</dbReference>
<dbReference type="SMART" id="SM00665">
    <property type="entry name" value="B561"/>
    <property type="match status" value="1"/>
</dbReference>
<dbReference type="InterPro" id="IPR006593">
    <property type="entry name" value="Cyt_b561/ferric_Rdtase_TM"/>
</dbReference>
<evidence type="ECO:0000256" key="8">
    <source>
        <dbReference type="SAM" id="Phobius"/>
    </source>
</evidence>
<feature type="region of interest" description="Disordered" evidence="7">
    <location>
        <begin position="410"/>
        <end position="429"/>
    </location>
</feature>
<evidence type="ECO:0000256" key="1">
    <source>
        <dbReference type="ARBA" id="ARBA00004370"/>
    </source>
</evidence>
<feature type="chain" id="PRO_5045243147" description="Cytochrome b561 domain-containing protein" evidence="9">
    <location>
        <begin position="29"/>
        <end position="461"/>
    </location>
</feature>
<evidence type="ECO:0000256" key="4">
    <source>
        <dbReference type="ARBA" id="ARBA00022982"/>
    </source>
</evidence>
<dbReference type="Gene3D" id="1.20.120.1770">
    <property type="match status" value="1"/>
</dbReference>
<dbReference type="InterPro" id="IPR015920">
    <property type="entry name" value="Cellobiose_DH-like_cyt"/>
</dbReference>
<accession>A0ABR0KBB8</accession>
<feature type="transmembrane region" description="Helical" evidence="8">
    <location>
        <begin position="298"/>
        <end position="318"/>
    </location>
</feature>
<proteinExistence type="predicted"/>
<protein>
    <recommendedName>
        <fullName evidence="10">Cytochrome b561 domain-containing protein</fullName>
    </recommendedName>
</protein>
<evidence type="ECO:0000256" key="7">
    <source>
        <dbReference type="SAM" id="MobiDB-lite"/>
    </source>
</evidence>
<dbReference type="Pfam" id="PF16010">
    <property type="entry name" value="CDH-cyt"/>
    <property type="match status" value="1"/>
</dbReference>
<comment type="caution">
    <text evidence="11">The sequence shown here is derived from an EMBL/GenBank/DDBJ whole genome shotgun (WGS) entry which is preliminary data.</text>
</comment>
<keyword evidence="4" id="KW-0249">Electron transport</keyword>
<dbReference type="PANTHER" id="PTHR47797">
    <property type="entry name" value="DEHYDROGENASE, PUTATIVE (AFU_ORTHOLOGUE AFUA_8G05805)-RELATED"/>
    <property type="match status" value="1"/>
</dbReference>
<feature type="domain" description="Cytochrome b561" evidence="10">
    <location>
        <begin position="234"/>
        <end position="355"/>
    </location>
</feature>
<reference evidence="11 12" key="1">
    <citation type="submission" date="2023-08" db="EMBL/GenBank/DDBJ databases">
        <title>Black Yeasts Isolated from many extreme environments.</title>
        <authorList>
            <person name="Coleine C."/>
            <person name="Stajich J.E."/>
            <person name="Selbmann L."/>
        </authorList>
    </citation>
    <scope>NUCLEOTIDE SEQUENCE [LARGE SCALE GENOMIC DNA]</scope>
    <source>
        <strain evidence="11 12">CCFEE 5885</strain>
    </source>
</reference>
<gene>
    <name evidence="11" type="ORF">LTR24_004689</name>
</gene>
<feature type="signal peptide" evidence="9">
    <location>
        <begin position="1"/>
        <end position="28"/>
    </location>
</feature>
<keyword evidence="9" id="KW-0732">Signal</keyword>
<keyword evidence="5 8" id="KW-1133">Transmembrane helix</keyword>
<evidence type="ECO:0000313" key="12">
    <source>
        <dbReference type="Proteomes" id="UP001345013"/>
    </source>
</evidence>
<feature type="transmembrane region" description="Helical" evidence="8">
    <location>
        <begin position="232"/>
        <end position="254"/>
    </location>
</feature>
<dbReference type="CDD" id="cd09630">
    <property type="entry name" value="CDH_like_cytochrome"/>
    <property type="match status" value="1"/>
</dbReference>
<comment type="subcellular location">
    <subcellularLocation>
        <location evidence="1">Membrane</location>
    </subcellularLocation>
</comment>
<dbReference type="Gene3D" id="2.60.40.1210">
    <property type="entry name" value="Cellobiose dehydrogenase, cytochrome domain"/>
    <property type="match status" value="1"/>
</dbReference>
<keyword evidence="6 8" id="KW-0472">Membrane</keyword>
<keyword evidence="12" id="KW-1185">Reference proteome</keyword>
<dbReference type="SUPFAM" id="SSF49344">
    <property type="entry name" value="CBD9-like"/>
    <property type="match status" value="1"/>
</dbReference>
<evidence type="ECO:0000256" key="3">
    <source>
        <dbReference type="ARBA" id="ARBA00022692"/>
    </source>
</evidence>